<dbReference type="Gene3D" id="3.30.499.10">
    <property type="entry name" value="Aconitase, domain 3"/>
    <property type="match status" value="2"/>
</dbReference>
<comment type="cofactor">
    <cofactor evidence="8">
        <name>[4Fe-4S] cluster</name>
        <dbReference type="ChEBI" id="CHEBI:49883"/>
    </cofactor>
    <text evidence="8">Binds 1 [4Fe-4S] cluster per subunit.</text>
</comment>
<sequence>MRYTLAQKILQRGSREPIGEAGSIARCAVSLVLANDITAPLAIKSFRGMGARKVFDKDRVALVMDHFTPQKDIASAEQVKGVRQFAREMGITHYYEGGDCGVEHALLPELGLVGPGDIVVGADSHTCTYGGLGAFATGMGSTDIAAAMALGENWFKVPPTIRVEFSGTLPKNVGAKDLILFLIGQIGVAGALYKALEFGGQVIADLDVEGRLTMANMAIEAGGKAGLFPADDKTLAYCMEHGRGAAESIFPDPGAEYERVLKYDVSAMAPQVACPHLPENVKPVGEVKNVSVDQVVIGSCTNGRISDMREAAAVLKGRKVAKGVRCIIIPATPAIWRQSMDEGLFQVFMDAGAIVSPPTCGPCLGGHMGILAGGERAIATTNRNFKGRMGSLESEVYLANPSVAAASAVTGVITNPSDL</sequence>
<dbReference type="InterPro" id="IPR011826">
    <property type="entry name" value="HAcnase/IPMdehydase_lsu_prok"/>
</dbReference>
<comment type="pathway">
    <text evidence="8">Amino-acid biosynthesis; L-leucine biosynthesis; L-leucine from 3-methyl-2-oxobutanoate: step 2/4.</text>
</comment>
<comment type="similarity">
    <text evidence="8">Belongs to the aconitase/IPM isomerase family. LeuC type 2 subfamily.</text>
</comment>
<keyword evidence="2 8" id="KW-0004">4Fe-4S</keyword>
<dbReference type="InterPro" id="IPR006251">
    <property type="entry name" value="Homoacnase/IPMdehydase_lsu"/>
</dbReference>
<dbReference type="CDD" id="cd01583">
    <property type="entry name" value="IPMI"/>
    <property type="match status" value="1"/>
</dbReference>
<evidence type="ECO:0000256" key="5">
    <source>
        <dbReference type="ARBA" id="ARBA00023014"/>
    </source>
</evidence>
<comment type="catalytic activity">
    <reaction evidence="8">
        <text>(2R,3S)-3-isopropylmalate = (2S)-2-isopropylmalate</text>
        <dbReference type="Rhea" id="RHEA:32287"/>
        <dbReference type="ChEBI" id="CHEBI:1178"/>
        <dbReference type="ChEBI" id="CHEBI:35121"/>
        <dbReference type="EC" id="4.2.1.33"/>
    </reaction>
</comment>
<evidence type="ECO:0000256" key="6">
    <source>
        <dbReference type="ARBA" id="ARBA00023239"/>
    </source>
</evidence>
<dbReference type="InterPro" id="IPR011823">
    <property type="entry name" value="IsopropMal_deHydtase_lsu_bac"/>
</dbReference>
<dbReference type="Proteomes" id="UP000011922">
    <property type="component" value="Unassembled WGS sequence"/>
</dbReference>
<dbReference type="RefSeq" id="WP_005985850.1">
    <property type="nucleotide sequence ID" value="NZ_AOSV01000016.1"/>
</dbReference>
<dbReference type="GO" id="GO:0009098">
    <property type="term" value="P:L-leucine biosynthetic process"/>
    <property type="evidence" value="ECO:0007669"/>
    <property type="project" value="UniProtKB-UniRule"/>
</dbReference>
<dbReference type="InterPro" id="IPR001030">
    <property type="entry name" value="Acoase/IPM_deHydtase_lsu_aba"/>
</dbReference>
<dbReference type="PATRIC" id="fig|1262666.3.peg.1604"/>
<dbReference type="PRINTS" id="PR00415">
    <property type="entry name" value="ACONITASE"/>
</dbReference>
<comment type="subunit">
    <text evidence="8">Heterodimer of LeuC and LeuD.</text>
</comment>
<dbReference type="OrthoDB" id="9764318at2"/>
<keyword evidence="3 8" id="KW-0479">Metal-binding</keyword>
<dbReference type="PANTHER" id="PTHR43822">
    <property type="entry name" value="HOMOACONITASE, MITOCHONDRIAL-RELATED"/>
    <property type="match status" value="1"/>
</dbReference>
<dbReference type="InterPro" id="IPR018136">
    <property type="entry name" value="Aconitase_4Fe-4S_BS"/>
</dbReference>
<keyword evidence="5 8" id="KW-0411">Iron-sulfur</keyword>
<evidence type="ECO:0000256" key="1">
    <source>
        <dbReference type="ARBA" id="ARBA00022430"/>
    </source>
</evidence>
<dbReference type="HAMAP" id="MF_01027">
    <property type="entry name" value="LeuC_type2"/>
    <property type="match status" value="1"/>
</dbReference>
<dbReference type="GO" id="GO:0003861">
    <property type="term" value="F:3-isopropylmalate dehydratase activity"/>
    <property type="evidence" value="ECO:0007669"/>
    <property type="project" value="UniProtKB-UniRule"/>
</dbReference>
<evidence type="ECO:0000256" key="3">
    <source>
        <dbReference type="ARBA" id="ARBA00022723"/>
    </source>
</evidence>
<keyword evidence="8" id="KW-0028">Amino-acid biosynthesis</keyword>
<dbReference type="NCBIfam" id="TIGR02086">
    <property type="entry name" value="IPMI_arch"/>
    <property type="match status" value="1"/>
</dbReference>
<accession>M5PUF2</accession>
<feature type="binding site" evidence="8">
    <location>
        <position position="363"/>
    </location>
    <ligand>
        <name>[4Fe-4S] cluster</name>
        <dbReference type="ChEBI" id="CHEBI:49883"/>
    </ligand>
</feature>
<dbReference type="PROSITE" id="PS00450">
    <property type="entry name" value="ACONITASE_1"/>
    <property type="match status" value="1"/>
</dbReference>
<evidence type="ECO:0000256" key="8">
    <source>
        <dbReference type="HAMAP-Rule" id="MF_01027"/>
    </source>
</evidence>
<gene>
    <name evidence="8" type="primary">leuC</name>
    <name evidence="10" type="ORF">PCS_01582</name>
</gene>
<dbReference type="InterPro" id="IPR033941">
    <property type="entry name" value="IPMI_cat"/>
</dbReference>
<protein>
    <recommendedName>
        <fullName evidence="8">3-isopropylmalate dehydratase large subunit</fullName>
        <ecNumber evidence="8">4.2.1.33</ecNumber>
    </recommendedName>
    <alternativeName>
        <fullName evidence="8">Alpha-IPM isomerase</fullName>
        <shortName evidence="8">IPMI</shortName>
    </alternativeName>
    <alternativeName>
        <fullName evidence="8">Isopropylmalate isomerase</fullName>
    </alternativeName>
</protein>
<dbReference type="NCBIfam" id="TIGR01343">
    <property type="entry name" value="hacA_fam"/>
    <property type="match status" value="1"/>
</dbReference>
<dbReference type="GO" id="GO:0051539">
    <property type="term" value="F:4 iron, 4 sulfur cluster binding"/>
    <property type="evidence" value="ECO:0007669"/>
    <property type="project" value="UniProtKB-KW"/>
</dbReference>
<comment type="caution">
    <text evidence="10">The sequence shown here is derived from an EMBL/GenBank/DDBJ whole genome shotgun (WGS) entry which is preliminary data.</text>
</comment>
<keyword evidence="1 8" id="KW-0432">Leucine biosynthesis</keyword>
<reference evidence="10 11" key="1">
    <citation type="journal article" date="2013" name="Genome Announc.">
        <title>Draft Genome Sequence for Desulfovibrio africanus Strain PCS.</title>
        <authorList>
            <person name="Brown S.D."/>
            <person name="Utturkar S.M."/>
            <person name="Arkin A.P."/>
            <person name="Deutschbauer A.M."/>
            <person name="Elias D.A."/>
            <person name="Hazen T.C."/>
            <person name="Chakraborty R."/>
        </authorList>
    </citation>
    <scope>NUCLEOTIDE SEQUENCE [LARGE SCALE GENOMIC DNA]</scope>
    <source>
        <strain evidence="10 11">PCS</strain>
    </source>
</reference>
<evidence type="ECO:0000259" key="9">
    <source>
        <dbReference type="Pfam" id="PF00330"/>
    </source>
</evidence>
<dbReference type="EC" id="4.2.1.33" evidence="8"/>
<keyword evidence="4 8" id="KW-0408">Iron</keyword>
<feature type="binding site" evidence="8">
    <location>
        <position position="300"/>
    </location>
    <ligand>
        <name>[4Fe-4S] cluster</name>
        <dbReference type="ChEBI" id="CHEBI:49883"/>
    </ligand>
</feature>
<dbReference type="Pfam" id="PF00330">
    <property type="entry name" value="Aconitase"/>
    <property type="match status" value="1"/>
</dbReference>
<keyword evidence="7 8" id="KW-0100">Branched-chain amino acid biosynthesis</keyword>
<dbReference type="SUPFAM" id="SSF53732">
    <property type="entry name" value="Aconitase iron-sulfur domain"/>
    <property type="match status" value="1"/>
</dbReference>
<dbReference type="UniPathway" id="UPA00048">
    <property type="reaction ID" value="UER00071"/>
</dbReference>
<keyword evidence="6 8" id="KW-0456">Lyase</keyword>
<name>M5PUF2_DESAF</name>
<organism evidence="10 11">
    <name type="scientific">Desulfocurvibacter africanus PCS</name>
    <dbReference type="NCBI Taxonomy" id="1262666"/>
    <lineage>
        <taxon>Bacteria</taxon>
        <taxon>Pseudomonadati</taxon>
        <taxon>Thermodesulfobacteriota</taxon>
        <taxon>Desulfovibrionia</taxon>
        <taxon>Desulfovibrionales</taxon>
        <taxon>Desulfovibrionaceae</taxon>
        <taxon>Desulfocurvibacter</taxon>
    </lineage>
</organism>
<dbReference type="InterPro" id="IPR015931">
    <property type="entry name" value="Acnase/IPM_dHydase_lsu_aba_1/3"/>
</dbReference>
<dbReference type="InterPro" id="IPR036008">
    <property type="entry name" value="Aconitase_4Fe-4S_dom"/>
</dbReference>
<evidence type="ECO:0000256" key="2">
    <source>
        <dbReference type="ARBA" id="ARBA00022485"/>
    </source>
</evidence>
<dbReference type="PANTHER" id="PTHR43822:SF16">
    <property type="entry name" value="3-ISOPROPYLMALATE DEHYDRATASE LARGE SUBUNIT 2"/>
    <property type="match status" value="1"/>
</dbReference>
<comment type="function">
    <text evidence="8">Catalyzes the isomerization between 2-isopropylmalate and 3-isopropylmalate, via the formation of 2-isopropylmaleate.</text>
</comment>
<dbReference type="NCBIfam" id="TIGR02083">
    <property type="entry name" value="LEU2"/>
    <property type="match status" value="1"/>
</dbReference>
<evidence type="ECO:0000256" key="7">
    <source>
        <dbReference type="ARBA" id="ARBA00023304"/>
    </source>
</evidence>
<dbReference type="NCBIfam" id="NF001614">
    <property type="entry name" value="PRK00402.1"/>
    <property type="match status" value="1"/>
</dbReference>
<evidence type="ECO:0000256" key="4">
    <source>
        <dbReference type="ARBA" id="ARBA00023004"/>
    </source>
</evidence>
<proteinExistence type="inferred from homology"/>
<feature type="domain" description="Aconitase/3-isopropylmalate dehydratase large subunit alpha/beta/alpha" evidence="9">
    <location>
        <begin position="8"/>
        <end position="411"/>
    </location>
</feature>
<dbReference type="PROSITE" id="PS01244">
    <property type="entry name" value="ACONITASE_2"/>
    <property type="match status" value="1"/>
</dbReference>
<dbReference type="EMBL" id="AOSV01000016">
    <property type="protein sequence ID" value="EMG37640.1"/>
    <property type="molecule type" value="Genomic_DNA"/>
</dbReference>
<dbReference type="AlphaFoldDB" id="M5PUF2"/>
<evidence type="ECO:0000313" key="10">
    <source>
        <dbReference type="EMBL" id="EMG37640.1"/>
    </source>
</evidence>
<evidence type="ECO:0000313" key="11">
    <source>
        <dbReference type="Proteomes" id="UP000011922"/>
    </source>
</evidence>
<dbReference type="InterPro" id="IPR050067">
    <property type="entry name" value="IPM_dehydratase_rel_enz"/>
</dbReference>
<feature type="binding site" evidence="8">
    <location>
        <position position="360"/>
    </location>
    <ligand>
        <name>[4Fe-4S] cluster</name>
        <dbReference type="ChEBI" id="CHEBI:49883"/>
    </ligand>
</feature>
<dbReference type="GO" id="GO:0046872">
    <property type="term" value="F:metal ion binding"/>
    <property type="evidence" value="ECO:0007669"/>
    <property type="project" value="UniProtKB-KW"/>
</dbReference>